<dbReference type="STRING" id="1302689.RG47T_3345"/>
<dbReference type="EMBL" id="MPPL01000001">
    <property type="protein sequence ID" value="OKS87882.1"/>
    <property type="molecule type" value="Genomic_DNA"/>
</dbReference>
<comment type="caution">
    <text evidence="2">The sequence shown here is derived from an EMBL/GenBank/DDBJ whole genome shotgun (WGS) entry which is preliminary data.</text>
</comment>
<name>A0A1Q6A1N7_9SPHI</name>
<dbReference type="OrthoDB" id="780137at2"/>
<evidence type="ECO:0000313" key="3">
    <source>
        <dbReference type="Proteomes" id="UP000186720"/>
    </source>
</evidence>
<organism evidence="2 3">
    <name type="scientific">Mucilaginibacter polytrichastri</name>
    <dbReference type="NCBI Taxonomy" id="1302689"/>
    <lineage>
        <taxon>Bacteria</taxon>
        <taxon>Pseudomonadati</taxon>
        <taxon>Bacteroidota</taxon>
        <taxon>Sphingobacteriia</taxon>
        <taxon>Sphingobacteriales</taxon>
        <taxon>Sphingobacteriaceae</taxon>
        <taxon>Mucilaginibacter</taxon>
    </lineage>
</organism>
<proteinExistence type="predicted"/>
<dbReference type="Proteomes" id="UP000186720">
    <property type="component" value="Unassembled WGS sequence"/>
</dbReference>
<feature type="transmembrane region" description="Helical" evidence="1">
    <location>
        <begin position="20"/>
        <end position="40"/>
    </location>
</feature>
<protein>
    <recommendedName>
        <fullName evidence="4">DUF4175 domain-containing protein</fullName>
    </recommendedName>
</protein>
<keyword evidence="1" id="KW-0472">Membrane</keyword>
<reference evidence="2 3" key="1">
    <citation type="submission" date="2016-11" db="EMBL/GenBank/DDBJ databases">
        <title>Whole Genome Sequencing of Mucilaginibacter polytrichastri RG4-7(T) isolated from the moss sample.</title>
        <authorList>
            <person name="Li Y."/>
        </authorList>
    </citation>
    <scope>NUCLEOTIDE SEQUENCE [LARGE SCALE GENOMIC DNA]</scope>
    <source>
        <strain evidence="2 3">RG4-7</strain>
    </source>
</reference>
<keyword evidence="3" id="KW-1185">Reference proteome</keyword>
<keyword evidence="1" id="KW-0812">Transmembrane</keyword>
<dbReference type="RefSeq" id="WP_074490425.1">
    <property type="nucleotide sequence ID" value="NZ_FPAM01000029.1"/>
</dbReference>
<evidence type="ECO:0000256" key="1">
    <source>
        <dbReference type="SAM" id="Phobius"/>
    </source>
</evidence>
<dbReference type="AlphaFoldDB" id="A0A1Q6A1N7"/>
<keyword evidence="1" id="KW-1133">Transmembrane helix</keyword>
<gene>
    <name evidence="2" type="ORF">RG47T_3345</name>
</gene>
<evidence type="ECO:0000313" key="2">
    <source>
        <dbReference type="EMBL" id="OKS87882.1"/>
    </source>
</evidence>
<evidence type="ECO:0008006" key="4">
    <source>
        <dbReference type="Google" id="ProtNLM"/>
    </source>
</evidence>
<sequence length="709" mass="78957">MAEQEGLHKIKALQQRWIGYQLAADVLLSASAAILSGSALHYIFDAPFILAVLIFIVVFGILSAIRRPWQINIQSILTFLNQSYPELEESSQLVMKPAGTLNILESLQLAKVEQALQQVPGSPQQFGRRLKQAVIFVIVALVLSFALAKLPIKWHAAMGKLVTDTMGVSAKNLPPEKILPQIKSTGLTIVPPAYTNRPARKQDRYTLDVEDGSTVKWNIQTNIDVKQISLIFNEHEVLKMQAGADKSNWHLSKLISTPGFYQVSVDGKLSDLYPVTVIKDAPPVIRIKTPKQYTHIDAGEAPRVTINASVNDDYGISNAIINATVAKGSGEAVKFKEYKLNFTEAFGAHSRQYNLQKLVDLPKLDMEPGDELYFYIQAQDTHQQTSRTDVYIVSIQDTAQLLSMDGLVAGVNIKPEFFRSERQIIIDSQYLIHAKDSLSKEEFNRRCNDLGADQKMLRLRYGKFLGEEDESKIGSETGTELGKAENFSNTTMIMDAYTDKHDNAEDASFLEPAVKEQLKATLTEMWKAELQLRMYKPSDALPFEYKALRLLKDLQQKSRAYVAKTGYNPPPLKLEKRMTGDLSKIAEPISHEDIKKQGDQFETLKKAVVILEQLKTDPKLNAVDQHTLQVASAQLSVKATAQPGIYLPAVSAMKQIVSTGKASNRNIAVVEKAIQKALPVNRAMPQSSTSSADIGLSQGYFKNLNRINR</sequence>
<feature type="transmembrane region" description="Helical" evidence="1">
    <location>
        <begin position="46"/>
        <end position="65"/>
    </location>
</feature>
<feature type="transmembrane region" description="Helical" evidence="1">
    <location>
        <begin position="133"/>
        <end position="152"/>
    </location>
</feature>
<accession>A0A1Q6A1N7</accession>